<keyword evidence="4" id="KW-1185">Reference proteome</keyword>
<evidence type="ECO:0000259" key="2">
    <source>
        <dbReference type="Pfam" id="PF02036"/>
    </source>
</evidence>
<dbReference type="Pfam" id="PF02036">
    <property type="entry name" value="SCP2"/>
    <property type="match status" value="1"/>
</dbReference>
<dbReference type="InterPro" id="IPR016830">
    <property type="entry name" value="UbiT"/>
</dbReference>
<dbReference type="EMBL" id="CP014646">
    <property type="protein sequence ID" value="AMO38424.1"/>
    <property type="molecule type" value="Genomic_DNA"/>
</dbReference>
<dbReference type="KEGG" id="thu:AC731_016665"/>
<accession>A0A127K9S4</accession>
<keyword evidence="1" id="KW-0831">Ubiquinone biosynthesis</keyword>
<dbReference type="InterPro" id="IPR003033">
    <property type="entry name" value="SCP2_sterol-bd_dom"/>
</dbReference>
<gene>
    <name evidence="1" type="primary">ubiT</name>
    <name evidence="3" type="ORF">AC731_016665</name>
</gene>
<dbReference type="STRING" id="1134435.AC731_016665"/>
<dbReference type="AlphaFoldDB" id="A0A127K9S4"/>
<protein>
    <recommendedName>
        <fullName evidence="1">Ubiquinone biosynthesis accessory factor UbiT</fullName>
    </recommendedName>
</protein>
<dbReference type="RefSeq" id="WP_048707799.1">
    <property type="nucleotide sequence ID" value="NZ_CP014646.1"/>
</dbReference>
<dbReference type="GO" id="GO:0006744">
    <property type="term" value="P:ubiquinone biosynthetic process"/>
    <property type="evidence" value="ECO:0007669"/>
    <property type="project" value="UniProtKB-UniRule"/>
</dbReference>
<comment type="pathway">
    <text evidence="1">Cofactor biosynthesis; ubiquinone biosynthesis.</text>
</comment>
<name>A0A127K9S4_9RHOO</name>
<comment type="similarity">
    <text evidence="1">Belongs to the UbiT family.</text>
</comment>
<dbReference type="Proteomes" id="UP000036902">
    <property type="component" value="Chromosome"/>
</dbReference>
<sequence length="181" mass="20072">MPALPALPALPRPPLPADLLPGSLRRRIGERLENLRIPDFTVPAPVAKLVSRLPQQPPTQVLTLALNLALDRILPRDTLAPLTGHHLQMRVLDAGLTLDFTLTEKGFRRATPAADRKPDLIISATTRDFMALALREEDPDTLFFSRRLRMEGDTDLGLLVKNTLDAVDWDALKARLTGRRG</sequence>
<dbReference type="UniPathway" id="UPA00232"/>
<proteinExistence type="inferred from homology"/>
<dbReference type="HAMAP" id="MF_02231">
    <property type="entry name" value="UbiT"/>
    <property type="match status" value="1"/>
</dbReference>
<organism evidence="3 4">
    <name type="scientific">Thauera humireducens</name>
    <dbReference type="NCBI Taxonomy" id="1134435"/>
    <lineage>
        <taxon>Bacteria</taxon>
        <taxon>Pseudomonadati</taxon>
        <taxon>Pseudomonadota</taxon>
        <taxon>Betaproteobacteria</taxon>
        <taxon>Rhodocyclales</taxon>
        <taxon>Zoogloeaceae</taxon>
        <taxon>Thauera</taxon>
    </lineage>
</organism>
<dbReference type="SUPFAM" id="SSF55718">
    <property type="entry name" value="SCP-like"/>
    <property type="match status" value="1"/>
</dbReference>
<evidence type="ECO:0000313" key="4">
    <source>
        <dbReference type="Proteomes" id="UP000036902"/>
    </source>
</evidence>
<reference evidence="4" key="1">
    <citation type="submission" date="2016-03" db="EMBL/GenBank/DDBJ databases">
        <authorList>
            <person name="Ma C."/>
            <person name="Zhou S."/>
            <person name="Yang G."/>
        </authorList>
    </citation>
    <scope>NUCLEOTIDE SEQUENCE [LARGE SCALE GENOMIC DNA]</scope>
    <source>
        <strain evidence="4">SgZ-1</strain>
    </source>
</reference>
<comment type="function">
    <text evidence="1">Required for O(2)-independent ubiquinone (coenzyme Q) biosynthesis. Likely functions as an accessory factor.</text>
</comment>
<evidence type="ECO:0000256" key="1">
    <source>
        <dbReference type="HAMAP-Rule" id="MF_02231"/>
    </source>
</evidence>
<dbReference type="InterPro" id="IPR036527">
    <property type="entry name" value="SCP2_sterol-bd_dom_sf"/>
</dbReference>
<feature type="domain" description="SCP2" evidence="2">
    <location>
        <begin position="76"/>
        <end position="165"/>
    </location>
</feature>
<evidence type="ECO:0000313" key="3">
    <source>
        <dbReference type="EMBL" id="AMO38424.1"/>
    </source>
</evidence>
<dbReference type="Gene3D" id="3.30.1050.10">
    <property type="entry name" value="SCP2 sterol-binding domain"/>
    <property type="match status" value="1"/>
</dbReference>